<keyword evidence="1" id="KW-0418">Kinase</keyword>
<dbReference type="EMBL" id="AEVT01000122">
    <property type="protein sequence ID" value="EGA67938.1"/>
    <property type="molecule type" value="Genomic_DNA"/>
</dbReference>
<dbReference type="RefSeq" id="WP_008081576.1">
    <property type="nucleotide sequence ID" value="NZ_AEVT01000122.1"/>
</dbReference>
<comment type="caution">
    <text evidence="1">The sequence shown here is derived from an EMBL/GenBank/DDBJ whole genome shotgun (WGS) entry which is preliminary data.</text>
</comment>
<dbReference type="AlphaFoldDB" id="E8MDF2"/>
<gene>
    <name evidence="1" type="ORF">VISI1226_08424</name>
</gene>
<reference evidence="1 2" key="1">
    <citation type="journal article" date="2012" name="Int. J. Syst. Evol. Microbiol.">
        <title>Vibrio caribbeanicus sp. nov., isolated from the marine sponge Scleritoderma cyanea.</title>
        <authorList>
            <person name="Hoffmann M."/>
            <person name="Monday S.R."/>
            <person name="Allard M.W."/>
            <person name="Strain E.A."/>
            <person name="Whittaker P."/>
            <person name="Naum M."/>
            <person name="McCarthy P.J."/>
            <person name="Lopez J.V."/>
            <person name="Fischer M."/>
            <person name="Brown E.W."/>
        </authorList>
    </citation>
    <scope>NUCLEOTIDE SEQUENCE [LARGE SCALE GENOMIC DNA]</scope>
    <source>
        <strain evidence="2">DSMZ 21326</strain>
    </source>
</reference>
<dbReference type="GeneID" id="95571546"/>
<organism evidence="1 2">
    <name type="scientific">Vibrio sinaloensis DSM 21326</name>
    <dbReference type="NCBI Taxonomy" id="945550"/>
    <lineage>
        <taxon>Bacteria</taxon>
        <taxon>Pseudomonadati</taxon>
        <taxon>Pseudomonadota</taxon>
        <taxon>Gammaproteobacteria</taxon>
        <taxon>Vibrionales</taxon>
        <taxon>Vibrionaceae</taxon>
        <taxon>Vibrio</taxon>
        <taxon>Vibrio oreintalis group</taxon>
    </lineage>
</organism>
<dbReference type="GO" id="GO:0016301">
    <property type="term" value="F:kinase activity"/>
    <property type="evidence" value="ECO:0007669"/>
    <property type="project" value="UniProtKB-KW"/>
</dbReference>
<proteinExistence type="predicted"/>
<dbReference type="eggNOG" id="COG0510">
    <property type="taxonomic scope" value="Bacteria"/>
</dbReference>
<accession>E8MDF2</accession>
<dbReference type="OrthoDB" id="4833090at2"/>
<dbReference type="SUPFAM" id="SSF56112">
    <property type="entry name" value="Protein kinase-like (PK-like)"/>
    <property type="match status" value="1"/>
</dbReference>
<dbReference type="InterPro" id="IPR011009">
    <property type="entry name" value="Kinase-like_dom_sf"/>
</dbReference>
<name>E8MDF2_PHOS4</name>
<keyword evidence="1" id="KW-0808">Transferase</keyword>
<dbReference type="Proteomes" id="UP000006228">
    <property type="component" value="Unassembled WGS sequence"/>
</dbReference>
<protein>
    <submittedName>
        <fullName evidence="1">LPS biosynthesis choline kinase</fullName>
    </submittedName>
</protein>
<sequence length="258" mass="29181">MSNKNLAQMGSAKVHLGEFAGQQCIVKHEASDVEIAFYTHANVLLDGVNTPQLLHQENRTLFLEYIPTSIDLAELVNQEETFRQLASIHSADADQGFLFKRHLWTSKDTLRALDHLSLPTGANRHLLDFSAQSHELFSHHGLISGDSNSGNWGKRLNGELVLFDWERFGCASPAIDLAPLVKGLGTEEDYRQIIAQYRMFNSRLSEAQLIRHLVLAKAWIIVEVTNLLTQRRKPEAAKFIDWYRSNAPSWLASVEHLL</sequence>
<evidence type="ECO:0000313" key="1">
    <source>
        <dbReference type="EMBL" id="EGA67938.1"/>
    </source>
</evidence>
<evidence type="ECO:0000313" key="2">
    <source>
        <dbReference type="Proteomes" id="UP000006228"/>
    </source>
</evidence>